<evidence type="ECO:0000313" key="5">
    <source>
        <dbReference type="Proteomes" id="UP000292702"/>
    </source>
</evidence>
<keyword evidence="5" id="KW-1185">Reference proteome</keyword>
<name>A0A4R0REJ5_9APHY</name>
<evidence type="ECO:0000256" key="1">
    <source>
        <dbReference type="PROSITE-ProRule" id="PRU00221"/>
    </source>
</evidence>
<dbReference type="InterPro" id="IPR001680">
    <property type="entry name" value="WD40_rpt"/>
</dbReference>
<dbReference type="InterPro" id="IPR015943">
    <property type="entry name" value="WD40/YVTN_repeat-like_dom_sf"/>
</dbReference>
<feature type="repeat" description="WD" evidence="1">
    <location>
        <begin position="285"/>
        <end position="317"/>
    </location>
</feature>
<feature type="compositionally biased region" description="Low complexity" evidence="2">
    <location>
        <begin position="403"/>
        <end position="421"/>
    </location>
</feature>
<proteinExistence type="predicted"/>
<dbReference type="Proteomes" id="UP000292702">
    <property type="component" value="Unassembled WGS sequence"/>
</dbReference>
<reference evidence="4 5" key="1">
    <citation type="submission" date="2018-11" db="EMBL/GenBank/DDBJ databases">
        <title>Genome assembly of Steccherinum ochraceum LE-BIN_3174, the white-rot fungus of the Steccherinaceae family (The Residual Polyporoid clade, Polyporales, Basidiomycota).</title>
        <authorList>
            <person name="Fedorova T.V."/>
            <person name="Glazunova O.A."/>
            <person name="Landesman E.O."/>
            <person name="Moiseenko K.V."/>
            <person name="Psurtseva N.V."/>
            <person name="Savinova O.S."/>
            <person name="Shakhova N.V."/>
            <person name="Tyazhelova T.V."/>
            <person name="Vasina D.V."/>
        </authorList>
    </citation>
    <scope>NUCLEOTIDE SEQUENCE [LARGE SCALE GENOMIC DNA]</scope>
    <source>
        <strain evidence="4 5">LE-BIN_3174</strain>
    </source>
</reference>
<dbReference type="PANTHER" id="PTHR43991:SF9">
    <property type="entry name" value="DUF2415 DOMAIN-CONTAINING PROTEIN"/>
    <property type="match status" value="1"/>
</dbReference>
<sequence length="691" mass="75064">MARGIPNLLSSSSPCGTAAADVSIGHVQLRDVLICPHEQGVVCYPQEKTLVEHDLATTEVDRLTNLAFLPNSLSYLNIPDSNDTLLAAGGPEAELHLSLYAPPSHTLSPLLDAEGPNPTTPRGFGRQRWRSEVLLDPPASINNSVHLTSLNLGGSHESSAEPRLVISNNDKTVKFYDVALRTRGSAIESTINYRLSGESGATQRLSLIGQLKLDVPVNHSSISPDGRTLLSVGDSPEIFLHRITGGSRISFTPICTLSLSNYINTPSYLFNPNAYANSAVAASFSTAFSANGSKFAVASQEGVVVVWDVRSTKPLKVIQTDKSRRSERGSGNGAASGWIVDGPWDWSRGMGNAPGWGVRSVKFSPNAAGREVMTFTEHTSLVHVIDARTFETEEIVRVPNFGSESSGPSRPRSRSSSPPIRVTSASPPRFSPPVPPPPRILMFSGAVEDAFRIPISEPSSRRRRLARRIRGTRDDLTSPATDDDADVDGIVVIPPLGDSEVENDVRRLLGRRTSHARTRSLQTATFSAQEDLLEDEQNREDDMDVDDYEADCLSSHTTSRASSPAIQSAPSSSTNLHAQVAHPASTTVRLPMPTHIADHPLRLSRPGLQRSWREYSDPYIRRSTSRRHRRTEDEESTLANASASGGDAEQDLAGLCFDPSGEHIYVAATRGVSTWKVRGAEKSWWHESAWA</sequence>
<feature type="compositionally biased region" description="Low complexity" evidence="2">
    <location>
        <begin position="559"/>
        <end position="572"/>
    </location>
</feature>
<feature type="domain" description="DUF2415" evidence="3">
    <location>
        <begin position="358"/>
        <end position="396"/>
    </location>
</feature>
<dbReference type="OrthoDB" id="64353at2759"/>
<dbReference type="AlphaFoldDB" id="A0A4R0REJ5"/>
<keyword evidence="1" id="KW-0853">WD repeat</keyword>
<evidence type="ECO:0000313" key="4">
    <source>
        <dbReference type="EMBL" id="TCD64005.1"/>
    </source>
</evidence>
<gene>
    <name evidence="4" type="ORF">EIP91_004673</name>
</gene>
<comment type="caution">
    <text evidence="4">The sequence shown here is derived from an EMBL/GenBank/DDBJ whole genome shotgun (WGS) entry which is preliminary data.</text>
</comment>
<protein>
    <recommendedName>
        <fullName evidence="3">DUF2415 domain-containing protein</fullName>
    </recommendedName>
</protein>
<organism evidence="4 5">
    <name type="scientific">Steccherinum ochraceum</name>
    <dbReference type="NCBI Taxonomy" id="92696"/>
    <lineage>
        <taxon>Eukaryota</taxon>
        <taxon>Fungi</taxon>
        <taxon>Dikarya</taxon>
        <taxon>Basidiomycota</taxon>
        <taxon>Agaricomycotina</taxon>
        <taxon>Agaricomycetes</taxon>
        <taxon>Polyporales</taxon>
        <taxon>Steccherinaceae</taxon>
        <taxon>Steccherinum</taxon>
    </lineage>
</organism>
<feature type="region of interest" description="Disordered" evidence="2">
    <location>
        <begin position="399"/>
        <end position="437"/>
    </location>
</feature>
<dbReference type="PROSITE" id="PS50082">
    <property type="entry name" value="WD_REPEATS_2"/>
    <property type="match status" value="1"/>
</dbReference>
<accession>A0A4R0REJ5</accession>
<dbReference type="Gene3D" id="2.130.10.10">
    <property type="entry name" value="YVTN repeat-like/Quinoprotein amine dehydrogenase"/>
    <property type="match status" value="1"/>
</dbReference>
<dbReference type="Pfam" id="PF10313">
    <property type="entry name" value="DUF2415"/>
    <property type="match status" value="1"/>
</dbReference>
<dbReference type="EMBL" id="RWJN01000261">
    <property type="protein sequence ID" value="TCD64005.1"/>
    <property type="molecule type" value="Genomic_DNA"/>
</dbReference>
<dbReference type="InterPro" id="IPR036322">
    <property type="entry name" value="WD40_repeat_dom_sf"/>
</dbReference>
<evidence type="ECO:0000259" key="3">
    <source>
        <dbReference type="Pfam" id="PF10313"/>
    </source>
</evidence>
<dbReference type="PANTHER" id="PTHR43991">
    <property type="entry name" value="WD REPEAT PROTEIN (AFU_ORTHOLOGUE AFUA_8G05640)-RELATED"/>
    <property type="match status" value="1"/>
</dbReference>
<feature type="region of interest" description="Disordered" evidence="2">
    <location>
        <begin position="622"/>
        <end position="648"/>
    </location>
</feature>
<feature type="region of interest" description="Disordered" evidence="2">
    <location>
        <begin position="553"/>
        <end position="572"/>
    </location>
</feature>
<dbReference type="SUPFAM" id="SSF50978">
    <property type="entry name" value="WD40 repeat-like"/>
    <property type="match status" value="1"/>
</dbReference>
<dbReference type="InterPro" id="IPR019417">
    <property type="entry name" value="DUF2415"/>
</dbReference>
<dbReference type="STRING" id="92696.A0A4R0REJ5"/>
<evidence type="ECO:0000256" key="2">
    <source>
        <dbReference type="SAM" id="MobiDB-lite"/>
    </source>
</evidence>